<feature type="compositionally biased region" description="Basic residues" evidence="2">
    <location>
        <begin position="78"/>
        <end position="89"/>
    </location>
</feature>
<protein>
    <submittedName>
        <fullName evidence="3">Uncharacterized protein</fullName>
    </submittedName>
</protein>
<evidence type="ECO:0000313" key="4">
    <source>
        <dbReference type="Proteomes" id="UP000826234"/>
    </source>
</evidence>
<proteinExistence type="predicted"/>
<feature type="coiled-coil region" evidence="1">
    <location>
        <begin position="198"/>
        <end position="264"/>
    </location>
</feature>
<dbReference type="Pfam" id="PF15397">
    <property type="entry name" value="DUF4618"/>
    <property type="match status" value="2"/>
</dbReference>
<keyword evidence="4" id="KW-1185">Reference proteome</keyword>
<keyword evidence="1" id="KW-0175">Coiled coil</keyword>
<gene>
    <name evidence="3" type="ORF">JD844_019274</name>
</gene>
<evidence type="ECO:0000256" key="1">
    <source>
        <dbReference type="SAM" id="Coils"/>
    </source>
</evidence>
<reference evidence="3 4" key="1">
    <citation type="journal article" date="2022" name="Gigascience">
        <title>A chromosome-level genome assembly and annotation of the desert horned lizard, Phrynosoma platyrhinos, provides insight into chromosomal rearrangements among reptiles.</title>
        <authorList>
            <person name="Koochekian N."/>
            <person name="Ascanio A."/>
            <person name="Farleigh K."/>
            <person name="Card D.C."/>
            <person name="Schield D.R."/>
            <person name="Castoe T.A."/>
            <person name="Jezkova T."/>
        </authorList>
    </citation>
    <scope>NUCLEOTIDE SEQUENCE [LARGE SCALE GENOMIC DNA]</scope>
    <source>
        <strain evidence="3">NK-2021</strain>
    </source>
</reference>
<evidence type="ECO:0000256" key="2">
    <source>
        <dbReference type="SAM" id="MobiDB-lite"/>
    </source>
</evidence>
<name>A0ABQ7SPL4_PHRPL</name>
<dbReference type="InterPro" id="IPR029236">
    <property type="entry name" value="DUF4618"/>
</dbReference>
<organism evidence="3 4">
    <name type="scientific">Phrynosoma platyrhinos</name>
    <name type="common">Desert horned lizard</name>
    <dbReference type="NCBI Taxonomy" id="52577"/>
    <lineage>
        <taxon>Eukaryota</taxon>
        <taxon>Metazoa</taxon>
        <taxon>Chordata</taxon>
        <taxon>Craniata</taxon>
        <taxon>Vertebrata</taxon>
        <taxon>Euteleostomi</taxon>
        <taxon>Lepidosauria</taxon>
        <taxon>Squamata</taxon>
        <taxon>Bifurcata</taxon>
        <taxon>Unidentata</taxon>
        <taxon>Episquamata</taxon>
        <taxon>Toxicofera</taxon>
        <taxon>Iguania</taxon>
        <taxon>Phrynosomatidae</taxon>
        <taxon>Phrynosomatinae</taxon>
        <taxon>Phrynosoma</taxon>
    </lineage>
</organism>
<sequence length="322" mass="36734">METVLVLPGLLGDEQGKLSCPSLAYKMSTSNLGFGILPRSLISSLKNPDYSPWQRKTATKKQTFRVALPPVSLSERKKERKKTPPRKSKDRSVRGKSPVFGLKTPQSMRQTPHSPQATTKEIILAEGLDNIKIMQKNQELVEKIKEMDADTAKQARDLLQQYDMFGTIITTLENSSENQVGIAKRKLLETEKMVEKNMGKLDMEMARMNAKVQALQEEVNVLRSYMDKEYPVKAKKLSQYQDGLEQMDRNNLELKRQIAGQKEIIGELVKEIKELHRSIIKLHHSVRDPRDVIFADVLLHRPKCTPDMDVVLNIPTDEDFPL</sequence>
<comment type="caution">
    <text evidence="3">The sequence shown here is derived from an EMBL/GenBank/DDBJ whole genome shotgun (WGS) entry which is preliminary data.</text>
</comment>
<dbReference type="PANTHER" id="PTHR28574">
    <property type="entry name" value="RIKEN CDNA 6820408C15"/>
    <property type="match status" value="1"/>
</dbReference>
<dbReference type="Proteomes" id="UP000826234">
    <property type="component" value="Unassembled WGS sequence"/>
</dbReference>
<feature type="compositionally biased region" description="Polar residues" evidence="2">
    <location>
        <begin position="104"/>
        <end position="116"/>
    </location>
</feature>
<evidence type="ECO:0000313" key="3">
    <source>
        <dbReference type="EMBL" id="KAH0619302.1"/>
    </source>
</evidence>
<accession>A0ABQ7SPL4</accession>
<dbReference type="EMBL" id="JAIPUX010005289">
    <property type="protein sequence ID" value="KAH0619302.1"/>
    <property type="molecule type" value="Genomic_DNA"/>
</dbReference>
<feature type="region of interest" description="Disordered" evidence="2">
    <location>
        <begin position="68"/>
        <end position="116"/>
    </location>
</feature>
<dbReference type="PANTHER" id="PTHR28574:SF1">
    <property type="entry name" value="RIKEN CDNA 6820408C15 GENE"/>
    <property type="match status" value="1"/>
</dbReference>